<evidence type="ECO:0000313" key="1">
    <source>
        <dbReference type="EMBL" id="KKL61648.1"/>
    </source>
</evidence>
<organism evidence="1">
    <name type="scientific">marine sediment metagenome</name>
    <dbReference type="NCBI Taxonomy" id="412755"/>
    <lineage>
        <taxon>unclassified sequences</taxon>
        <taxon>metagenomes</taxon>
        <taxon>ecological metagenomes</taxon>
    </lineage>
</organism>
<comment type="caution">
    <text evidence="1">The sequence shown here is derived from an EMBL/GenBank/DDBJ whole genome shotgun (WGS) entry which is preliminary data.</text>
</comment>
<gene>
    <name evidence="1" type="ORF">LCGC14_2193200</name>
</gene>
<name>A0A0F9DIX8_9ZZZZ</name>
<protein>
    <submittedName>
        <fullName evidence="1">Uncharacterized protein</fullName>
    </submittedName>
</protein>
<proteinExistence type="predicted"/>
<reference evidence="1" key="1">
    <citation type="journal article" date="2015" name="Nature">
        <title>Complex archaea that bridge the gap between prokaryotes and eukaryotes.</title>
        <authorList>
            <person name="Spang A."/>
            <person name="Saw J.H."/>
            <person name="Jorgensen S.L."/>
            <person name="Zaremba-Niedzwiedzka K."/>
            <person name="Martijn J."/>
            <person name="Lind A.E."/>
            <person name="van Eijk R."/>
            <person name="Schleper C."/>
            <person name="Guy L."/>
            <person name="Ettema T.J."/>
        </authorList>
    </citation>
    <scope>NUCLEOTIDE SEQUENCE</scope>
</reference>
<sequence length="67" mass="8021">MKVEIQVSYSTIAESVIEISEEEVTTCLKKYRKMTRNQAIEWLVGENVLANNYEYDDWQIDYIRELK</sequence>
<dbReference type="AlphaFoldDB" id="A0A0F9DIX8"/>
<accession>A0A0F9DIX8</accession>
<dbReference type="EMBL" id="LAZR01028756">
    <property type="protein sequence ID" value="KKL61648.1"/>
    <property type="molecule type" value="Genomic_DNA"/>
</dbReference>